<evidence type="ECO:0000313" key="3">
    <source>
        <dbReference type="Proteomes" id="UP001255416"/>
    </source>
</evidence>
<dbReference type="PANTHER" id="PTHR34408:SF1">
    <property type="entry name" value="GLYCOSYL HYDROLASE FAMILY 19 DOMAIN-CONTAINING PROTEIN HI_1415"/>
    <property type="match status" value="1"/>
</dbReference>
<dbReference type="SMART" id="SM00287">
    <property type="entry name" value="SH3b"/>
    <property type="match status" value="2"/>
</dbReference>
<dbReference type="Gene3D" id="2.30.30.40">
    <property type="entry name" value="SH3 Domains"/>
    <property type="match status" value="2"/>
</dbReference>
<protein>
    <submittedName>
        <fullName evidence="2">SH3 domain-containing protein</fullName>
    </submittedName>
</protein>
<organism evidence="2 3">
    <name type="scientific">Sedimentitalea todarodis</name>
    <dbReference type="NCBI Taxonomy" id="1631240"/>
    <lineage>
        <taxon>Bacteria</taxon>
        <taxon>Pseudomonadati</taxon>
        <taxon>Pseudomonadota</taxon>
        <taxon>Alphaproteobacteria</taxon>
        <taxon>Rhodobacterales</taxon>
        <taxon>Paracoccaceae</taxon>
        <taxon>Sedimentitalea</taxon>
    </lineage>
</organism>
<dbReference type="Pfam" id="PF08239">
    <property type="entry name" value="SH3_3"/>
    <property type="match status" value="2"/>
</dbReference>
<evidence type="ECO:0000313" key="2">
    <source>
        <dbReference type="EMBL" id="MDU9005480.1"/>
    </source>
</evidence>
<dbReference type="RefSeq" id="WP_316778922.1">
    <property type="nucleotide sequence ID" value="NZ_JASMWN010000014.1"/>
</dbReference>
<feature type="domain" description="SH3b" evidence="1">
    <location>
        <begin position="256"/>
        <end position="324"/>
    </location>
</feature>
<dbReference type="EMBL" id="JASMWN010000014">
    <property type="protein sequence ID" value="MDU9005480.1"/>
    <property type="molecule type" value="Genomic_DNA"/>
</dbReference>
<proteinExistence type="predicted"/>
<evidence type="ECO:0000259" key="1">
    <source>
        <dbReference type="PROSITE" id="PS51781"/>
    </source>
</evidence>
<gene>
    <name evidence="2" type="ORF">QO231_16725</name>
</gene>
<dbReference type="Proteomes" id="UP001255416">
    <property type="component" value="Unassembled WGS sequence"/>
</dbReference>
<comment type="caution">
    <text evidence="2">The sequence shown here is derived from an EMBL/GenBank/DDBJ whole genome shotgun (WGS) entry which is preliminary data.</text>
</comment>
<dbReference type="InterPro" id="IPR003646">
    <property type="entry name" value="SH3-like_bac-type"/>
</dbReference>
<feature type="domain" description="SH3b" evidence="1">
    <location>
        <begin position="161"/>
        <end position="229"/>
    </location>
</feature>
<sequence length="394" mass="40725">MSYFKVLPMIAALVTVFVVGVVDASSAQGTRTERISFAAGTSGSVLQGRLQGDNIVDYVLDARSGQRMVVDMSTSNASAYFNVMPSGSPEAIFIGNIDGGHFDGTLPESGDWVIRVYLMRSAARRGETADFTISVHIGGAGASSPSNDFADGGAGGPNFWQVSGVSAGDHLNVRSGPGTTNPVIARVVNGQVFRNLGCQGSGQSRWCHIASGNGAVSGWVAGRFLQESGAPSASASGGVSAPDFADGNAGGPDFWQVTDVASDDYLNMRTGPSTRYSIVARAPNGAALRNLGCKGTGPSRWCHVATPDGNYDGWVSGRYLRESSAPASSGAGLHIPTGSAVSPDLYIRSSGEVEALWDGGCTVLYAPNKSRLQAGSVCTAEQLAASDARVEQLR</sequence>
<dbReference type="InterPro" id="IPR052354">
    <property type="entry name" value="Cell_Wall_Dynamics_Protein"/>
</dbReference>
<dbReference type="PANTHER" id="PTHR34408">
    <property type="entry name" value="FAMILY PROTEIN, PUTATIVE-RELATED"/>
    <property type="match status" value="1"/>
</dbReference>
<reference evidence="3" key="1">
    <citation type="submission" date="2023-05" db="EMBL/GenBank/DDBJ databases">
        <title>Sedimentitalea sp. nov. JM2-8.</title>
        <authorList>
            <person name="Huang J."/>
        </authorList>
    </citation>
    <scope>NUCLEOTIDE SEQUENCE [LARGE SCALE GENOMIC DNA]</scope>
    <source>
        <strain evidence="3">KHS03</strain>
    </source>
</reference>
<accession>A0ABU3VH39</accession>
<keyword evidence="3" id="KW-1185">Reference proteome</keyword>
<dbReference type="PROSITE" id="PS51781">
    <property type="entry name" value="SH3B"/>
    <property type="match status" value="2"/>
</dbReference>
<dbReference type="Gene3D" id="2.60.120.380">
    <property type="match status" value="1"/>
</dbReference>
<name>A0ABU3VH39_9RHOB</name>